<evidence type="ECO:0000256" key="6">
    <source>
        <dbReference type="ARBA" id="ARBA00022833"/>
    </source>
</evidence>
<dbReference type="InterPro" id="IPR042097">
    <property type="entry name" value="Aminopeptidase_N-like_N_sf"/>
</dbReference>
<dbReference type="InterPro" id="IPR024571">
    <property type="entry name" value="ERAP1-like_C_dom"/>
</dbReference>
<evidence type="ECO:0000256" key="7">
    <source>
        <dbReference type="ARBA" id="ARBA00023049"/>
    </source>
</evidence>
<dbReference type="PRINTS" id="PR00756">
    <property type="entry name" value="ALADIPTASE"/>
</dbReference>
<dbReference type="Pfam" id="PF11838">
    <property type="entry name" value="ERAP1_C"/>
    <property type="match status" value="1"/>
</dbReference>
<evidence type="ECO:0000256" key="2">
    <source>
        <dbReference type="ARBA" id="ARBA00022438"/>
    </source>
</evidence>
<reference evidence="12 13" key="1">
    <citation type="submission" date="2024-03" db="EMBL/GenBank/DDBJ databases">
        <title>Aureococcus anophagefferens CCMP1851 and Kratosvirus quantuckense: Draft genome of a second virus-susceptible host strain in the model system.</title>
        <authorList>
            <person name="Chase E."/>
            <person name="Truchon A.R."/>
            <person name="Schepens W."/>
            <person name="Wilhelm S.W."/>
        </authorList>
    </citation>
    <scope>NUCLEOTIDE SEQUENCE [LARGE SCALE GENOMIC DNA]</scope>
    <source>
        <strain evidence="12 13">CCMP1851</strain>
    </source>
</reference>
<evidence type="ECO:0000256" key="8">
    <source>
        <dbReference type="RuleBase" id="RU364040"/>
    </source>
</evidence>
<keyword evidence="6 8" id="KW-0862">Zinc</keyword>
<evidence type="ECO:0000256" key="5">
    <source>
        <dbReference type="ARBA" id="ARBA00022801"/>
    </source>
</evidence>
<protein>
    <recommendedName>
        <fullName evidence="8">Aminopeptidase</fullName>
        <ecNumber evidence="8">3.4.11.-</ecNumber>
    </recommendedName>
</protein>
<accession>A0ABR1FGH6</accession>
<dbReference type="Gene3D" id="2.60.40.1730">
    <property type="entry name" value="tricorn interacting facor f3 domain"/>
    <property type="match status" value="1"/>
</dbReference>
<dbReference type="InterPro" id="IPR014782">
    <property type="entry name" value="Peptidase_M1_dom"/>
</dbReference>
<dbReference type="InterPro" id="IPR045357">
    <property type="entry name" value="Aminopeptidase_N-like_N"/>
</dbReference>
<comment type="similarity">
    <text evidence="1 8">Belongs to the peptidase M1 family.</text>
</comment>
<dbReference type="CDD" id="cd09601">
    <property type="entry name" value="M1_APN-Q_like"/>
    <property type="match status" value="1"/>
</dbReference>
<keyword evidence="2 8" id="KW-0031">Aminopeptidase</keyword>
<evidence type="ECO:0000259" key="9">
    <source>
        <dbReference type="Pfam" id="PF01433"/>
    </source>
</evidence>
<dbReference type="Gene3D" id="1.10.390.10">
    <property type="entry name" value="Neutral Protease Domain 2"/>
    <property type="match status" value="1"/>
</dbReference>
<keyword evidence="4 8" id="KW-0479">Metal-binding</keyword>
<keyword evidence="13" id="KW-1185">Reference proteome</keyword>
<dbReference type="EMBL" id="JBBJCI010000435">
    <property type="protein sequence ID" value="KAK7230383.1"/>
    <property type="molecule type" value="Genomic_DNA"/>
</dbReference>
<organism evidence="12 13">
    <name type="scientific">Aureococcus anophagefferens</name>
    <name type="common">Harmful bloom alga</name>
    <dbReference type="NCBI Taxonomy" id="44056"/>
    <lineage>
        <taxon>Eukaryota</taxon>
        <taxon>Sar</taxon>
        <taxon>Stramenopiles</taxon>
        <taxon>Ochrophyta</taxon>
        <taxon>Pelagophyceae</taxon>
        <taxon>Pelagomonadales</taxon>
        <taxon>Pelagomonadaceae</taxon>
        <taxon>Aureococcus</taxon>
    </lineage>
</organism>
<dbReference type="InterPro" id="IPR001930">
    <property type="entry name" value="Peptidase_M1"/>
</dbReference>
<comment type="caution">
    <text evidence="12">The sequence shown here is derived from an EMBL/GenBank/DDBJ whole genome shotgun (WGS) entry which is preliminary data.</text>
</comment>
<keyword evidence="3 8" id="KW-0645">Protease</keyword>
<dbReference type="Proteomes" id="UP001363151">
    <property type="component" value="Unassembled WGS sequence"/>
</dbReference>
<dbReference type="Pfam" id="PF01433">
    <property type="entry name" value="Peptidase_M1"/>
    <property type="match status" value="1"/>
</dbReference>
<keyword evidence="5 8" id="KW-0378">Hydrolase</keyword>
<dbReference type="Pfam" id="PF17900">
    <property type="entry name" value="Peptidase_M1_N"/>
    <property type="match status" value="1"/>
</dbReference>
<keyword evidence="7 8" id="KW-0482">Metalloprotease</keyword>
<dbReference type="PANTHER" id="PTHR11533:SF174">
    <property type="entry name" value="PUROMYCIN-SENSITIVE AMINOPEPTIDASE-RELATED"/>
    <property type="match status" value="1"/>
</dbReference>
<dbReference type="InterPro" id="IPR050344">
    <property type="entry name" value="Peptidase_M1_aminopeptidases"/>
</dbReference>
<evidence type="ECO:0000313" key="13">
    <source>
        <dbReference type="Proteomes" id="UP001363151"/>
    </source>
</evidence>
<gene>
    <name evidence="12" type="primary">NPEPPS</name>
    <name evidence="12" type="ORF">SO694_0018202</name>
</gene>
<feature type="domain" description="Peptidase M1 membrane alanine aminopeptidase" evidence="9">
    <location>
        <begin position="255"/>
        <end position="482"/>
    </location>
</feature>
<evidence type="ECO:0000256" key="3">
    <source>
        <dbReference type="ARBA" id="ARBA00022670"/>
    </source>
</evidence>
<dbReference type="InterPro" id="IPR034016">
    <property type="entry name" value="M1_APN-typ"/>
</dbReference>
<feature type="domain" description="Aminopeptidase N-like N-terminal" evidence="11">
    <location>
        <begin position="42"/>
        <end position="220"/>
    </location>
</feature>
<dbReference type="EC" id="3.4.11.-" evidence="8"/>
<feature type="domain" description="ERAP1-like C-terminal" evidence="10">
    <location>
        <begin position="558"/>
        <end position="882"/>
    </location>
</feature>
<dbReference type="SUPFAM" id="SSF63737">
    <property type="entry name" value="Leukotriene A4 hydrolase N-terminal domain"/>
    <property type="match status" value="1"/>
</dbReference>
<name>A0ABR1FGH6_AURAN</name>
<dbReference type="PANTHER" id="PTHR11533">
    <property type="entry name" value="PROTEASE M1 ZINC METALLOPROTEASE"/>
    <property type="match status" value="1"/>
</dbReference>
<comment type="cofactor">
    <cofactor evidence="8">
        <name>Zn(2+)</name>
        <dbReference type="ChEBI" id="CHEBI:29105"/>
    </cofactor>
    <text evidence="8">Binds 1 zinc ion per subunit.</text>
</comment>
<evidence type="ECO:0000259" key="10">
    <source>
        <dbReference type="Pfam" id="PF11838"/>
    </source>
</evidence>
<evidence type="ECO:0000256" key="1">
    <source>
        <dbReference type="ARBA" id="ARBA00010136"/>
    </source>
</evidence>
<dbReference type="Gene3D" id="2.60.40.1910">
    <property type="match status" value="1"/>
</dbReference>
<evidence type="ECO:0000313" key="12">
    <source>
        <dbReference type="EMBL" id="KAK7230383.1"/>
    </source>
</evidence>
<dbReference type="InterPro" id="IPR027268">
    <property type="entry name" value="Peptidase_M4/M1_CTD_sf"/>
</dbReference>
<sequence>MADLMSAVGGFAMLCRCGIEKCVTHVTSDMGDRVVLPPSVEPKHYDVSLSLRLEEHAFDGVCEIVVDVKEPVSSITVHAKELTFASASVDGAAAVKVTVDEEATTATALLMGPLKVGEHRLAFVYSGVLNNLMAGFYRSTYTDIDGNKKLMASTQFESIDARRCFPGWDEPRRKATFTCALRCPSRMTALSNMPESRRKNHGDGTTTTSFMESPRMSTYLLCFVVGEFDHVSAVSKNGVLIRAFTPPGKPELGEFALRCAVKSLDAYDETFQIPYPLPKSDMVAIPEFAAGAMENWGLVTYREVDMLVDLKTASSRQLQRVAEVVIHELAHQWFGNLVTMEWWEDLWLNEGFATWMETGARPRRPVCAELYPEWSMWEQFITDMQGRALQLDALRSSHPIQVPIKNAEEVEQVFDAISYCKGGSVVRMVHAVVGETDFVGGLRASARAYMKEFQYGNATTDDLWAAWEKASGKPVRDMMNNWTKQTGFPVLELEKVEADGSLVLSQRRFFADGAADDAAATWTVPLFAATAASGETSLGLMPGKAATVAFGGAAGAPYVKLNAGQHAPLRCKYPDAMMPAFAEAIRRRELPPADRIGLLSDAAALSRAGDLDFALYLEILFAFEGEDDATVWSQVLAQLLGLIKTLRGADDRCAGLYAAFKKLASAALIAPTVASVGWDPKDEDAHLTKKLRGEVISALPSFCDDDAAVLAEATRRFDLFKAGDKDALPAEYQSAAYKLVLAADAGRYAEVKALYDSLPLNEERKSCLVGLGAAPTPELRDAALDLALSEDVKLQDFFYVALSMHGSSVAARDHTWAHFRENFAKYQAKIGDSGSSLMDAVVTGACSGYSSEAAAAEIVAFFDANPLPRNERKISQTVEAIKSSAKYVETILQSDAQAWLDAKLKAR</sequence>
<dbReference type="SUPFAM" id="SSF55486">
    <property type="entry name" value="Metalloproteases ('zincins'), catalytic domain"/>
    <property type="match status" value="1"/>
</dbReference>
<proteinExistence type="inferred from homology"/>
<dbReference type="Gene3D" id="1.25.50.20">
    <property type="match status" value="1"/>
</dbReference>
<evidence type="ECO:0000259" key="11">
    <source>
        <dbReference type="Pfam" id="PF17900"/>
    </source>
</evidence>
<evidence type="ECO:0000256" key="4">
    <source>
        <dbReference type="ARBA" id="ARBA00022723"/>
    </source>
</evidence>